<feature type="region of interest" description="Disordered" evidence="11">
    <location>
        <begin position="178"/>
        <end position="257"/>
    </location>
</feature>
<feature type="compositionally biased region" description="Low complexity" evidence="11">
    <location>
        <begin position="33"/>
        <end position="42"/>
    </location>
</feature>
<dbReference type="GO" id="GO:0005737">
    <property type="term" value="C:cytoplasm"/>
    <property type="evidence" value="ECO:0007669"/>
    <property type="project" value="UniProtKB-SubCell"/>
</dbReference>
<dbReference type="Gene3D" id="3.30.460.10">
    <property type="entry name" value="Beta Polymerase, domain 2"/>
    <property type="match status" value="1"/>
</dbReference>
<evidence type="ECO:0000256" key="2">
    <source>
        <dbReference type="ARBA" id="ARBA00001946"/>
    </source>
</evidence>
<evidence type="ECO:0000256" key="7">
    <source>
        <dbReference type="ARBA" id="ARBA00022679"/>
    </source>
</evidence>
<dbReference type="Proteomes" id="UP001415857">
    <property type="component" value="Unassembled WGS sequence"/>
</dbReference>
<dbReference type="Pfam" id="PF03828">
    <property type="entry name" value="PAP_assoc"/>
    <property type="match status" value="1"/>
</dbReference>
<name>A0AAP0WNS7_LIQFO</name>
<dbReference type="AlphaFoldDB" id="A0AAP0WNS7"/>
<protein>
    <recommendedName>
        <fullName evidence="5">RNA uridylyltransferase</fullName>
        <ecNumber evidence="5">2.7.7.52</ecNumber>
    </recommendedName>
</protein>
<evidence type="ECO:0000259" key="13">
    <source>
        <dbReference type="Pfam" id="PF22600"/>
    </source>
</evidence>
<keyword evidence="15" id="KW-1185">Reference proteome</keyword>
<accession>A0AAP0WNS7</accession>
<dbReference type="FunFam" id="1.10.1410.10:FF:000018">
    <property type="entry name" value="Terminal uridylyltransferase cid1"/>
    <property type="match status" value="1"/>
</dbReference>
<keyword evidence="6" id="KW-0963">Cytoplasm</keyword>
<dbReference type="Gene3D" id="1.10.1410.10">
    <property type="match status" value="1"/>
</dbReference>
<evidence type="ECO:0000256" key="5">
    <source>
        <dbReference type="ARBA" id="ARBA00012472"/>
    </source>
</evidence>
<reference evidence="14 15" key="1">
    <citation type="journal article" date="2024" name="Plant J.">
        <title>Genome sequences and population genomics reveal climatic adaptation and genomic divergence between two closely related sweetgum species.</title>
        <authorList>
            <person name="Xu W.Q."/>
            <person name="Ren C.Q."/>
            <person name="Zhang X.Y."/>
            <person name="Comes H.P."/>
            <person name="Liu X.H."/>
            <person name="Li Y.G."/>
            <person name="Kettle C.J."/>
            <person name="Jalonen R."/>
            <person name="Gaisberger H."/>
            <person name="Ma Y.Z."/>
            <person name="Qiu Y.X."/>
        </authorList>
    </citation>
    <scope>NUCLEOTIDE SEQUENCE [LARGE SCALE GENOMIC DNA]</scope>
    <source>
        <strain evidence="14">Hangzhou</strain>
    </source>
</reference>
<evidence type="ECO:0000313" key="14">
    <source>
        <dbReference type="EMBL" id="KAK9274106.1"/>
    </source>
</evidence>
<dbReference type="PANTHER" id="PTHR12271:SF40">
    <property type="entry name" value="POLY(A) RNA POLYMERASE GLD2"/>
    <property type="match status" value="1"/>
</dbReference>
<feature type="compositionally biased region" description="Basic and acidic residues" evidence="11">
    <location>
        <begin position="389"/>
        <end position="410"/>
    </location>
</feature>
<comment type="subcellular location">
    <subcellularLocation>
        <location evidence="3">Cytoplasm</location>
    </subcellularLocation>
</comment>
<sequence length="757" mass="85131">MAGGGGHTPPPTGGEFLLSLLQRPRQPQPPPSATRATPPSQSFTLDPAVAAVGPTILFPPWPSSNGHDLSTPRRPPPPWPQSHPYPPNFFLPGFSQNPWPPPGNHFPGNQFPANQIPGNQFPFGEDAQRLGFQQKRESKIMFGSFPCEIQNHEGVLKSNPSDGEGLVSKLEVSKGREMGLGFNGLDRDRQSESRVSSHSHRIGNYDSREQERRSAGGVGRQLDGPVYRSSPETRPPPPGFPSQPRGGGKWDGGNRRRNFEHNVGVEMDNSNGLNNWGFTSNDENEQGIRVLPEGRKTRGNTSRELELSAQLDRPGPSTGSKLHSATVSDIEESMSDLHGEIDEVGDKPGYMRQDNMRRDGGSIYRQGLRKVDDSGEHLIGSLLVEDGSDDKHDRRQHHNSRDKDIRSDTRGQRLLSQRIRNFKRQMECRIDIEGLNAPFLAIYESLIPAEEEKAKQKQLLTLLEKLVSKEWPKARLYLYGSCANSFDFSKSDIDVCLTIEEADIKKSEILLKLADILQSDNLQNVQALTRARVPIVKLKDPVTGISCDICINNVLAVVNTKLLRDYAQIDVRLRQLAFIVKHWAKSRGVNETYQGTLSSYAYVLMCIHFLQQRKPAILPCLQGMETTYSVTVEDVDCAFFDRVEKLRDFGSHNKESIAQLVWAFFNYWAYCHDYTDAVISVRTGNIISKRLKDWTRRIGNDRHLICIEDPFETSHDLGRVVDKHSIKVLREEFERAADILQYDPNPCVALFEPYVPS</sequence>
<dbReference type="PANTHER" id="PTHR12271">
    <property type="entry name" value="POLY A POLYMERASE CID PAP -RELATED"/>
    <property type="match status" value="1"/>
</dbReference>
<dbReference type="EC" id="2.7.7.52" evidence="5"/>
<comment type="similarity">
    <text evidence="4">Belongs to the DNA polymerase type-B-like family.</text>
</comment>
<keyword evidence="8" id="KW-0479">Metal-binding</keyword>
<comment type="cofactor">
    <cofactor evidence="1">
        <name>Mn(2+)</name>
        <dbReference type="ChEBI" id="CHEBI:29035"/>
    </cofactor>
</comment>
<gene>
    <name evidence="14" type="ORF">L1049_018920</name>
</gene>
<feature type="region of interest" description="Disordered" evidence="11">
    <location>
        <begin position="1"/>
        <end position="81"/>
    </location>
</feature>
<dbReference type="CDD" id="cd05402">
    <property type="entry name" value="NT_PAP_TUTase"/>
    <property type="match status" value="1"/>
</dbReference>
<dbReference type="SUPFAM" id="SSF81631">
    <property type="entry name" value="PAP/OAS1 substrate-binding domain"/>
    <property type="match status" value="1"/>
</dbReference>
<proteinExistence type="inferred from homology"/>
<evidence type="ECO:0000256" key="1">
    <source>
        <dbReference type="ARBA" id="ARBA00001936"/>
    </source>
</evidence>
<dbReference type="InterPro" id="IPR043519">
    <property type="entry name" value="NT_sf"/>
</dbReference>
<feature type="compositionally biased region" description="Basic and acidic residues" evidence="11">
    <location>
        <begin position="292"/>
        <end position="306"/>
    </location>
</feature>
<dbReference type="GO" id="GO:0031123">
    <property type="term" value="P:RNA 3'-end processing"/>
    <property type="evidence" value="ECO:0007669"/>
    <property type="project" value="TreeGrafter"/>
</dbReference>
<evidence type="ECO:0000256" key="8">
    <source>
        <dbReference type="ARBA" id="ARBA00022723"/>
    </source>
</evidence>
<evidence type="ECO:0000313" key="15">
    <source>
        <dbReference type="Proteomes" id="UP001415857"/>
    </source>
</evidence>
<dbReference type="FunFam" id="3.30.460.10:FF:000067">
    <property type="entry name" value="Terminal uridylyltransferase cid1"/>
    <property type="match status" value="1"/>
</dbReference>
<dbReference type="GO" id="GO:0046872">
    <property type="term" value="F:metal ion binding"/>
    <property type="evidence" value="ECO:0007669"/>
    <property type="project" value="UniProtKB-KW"/>
</dbReference>
<feature type="region of interest" description="Disordered" evidence="11">
    <location>
        <begin position="340"/>
        <end position="362"/>
    </location>
</feature>
<feature type="compositionally biased region" description="Low complexity" evidence="11">
    <location>
        <begin position="13"/>
        <end position="25"/>
    </location>
</feature>
<dbReference type="SUPFAM" id="SSF81301">
    <property type="entry name" value="Nucleotidyltransferase"/>
    <property type="match status" value="1"/>
</dbReference>
<dbReference type="InterPro" id="IPR002058">
    <property type="entry name" value="PAP_assoc"/>
</dbReference>
<evidence type="ECO:0000256" key="6">
    <source>
        <dbReference type="ARBA" id="ARBA00022490"/>
    </source>
</evidence>
<dbReference type="InterPro" id="IPR054708">
    <property type="entry name" value="MTPAP-like_central"/>
</dbReference>
<evidence type="ECO:0000256" key="9">
    <source>
        <dbReference type="ARBA" id="ARBA00022842"/>
    </source>
</evidence>
<feature type="region of interest" description="Disordered" evidence="11">
    <location>
        <begin position="292"/>
        <end position="326"/>
    </location>
</feature>
<comment type="cofactor">
    <cofactor evidence="2">
        <name>Mg(2+)</name>
        <dbReference type="ChEBI" id="CHEBI:18420"/>
    </cofactor>
</comment>
<dbReference type="EMBL" id="JBBPBK010000012">
    <property type="protein sequence ID" value="KAK9274106.1"/>
    <property type="molecule type" value="Genomic_DNA"/>
</dbReference>
<keyword evidence="9" id="KW-0460">Magnesium</keyword>
<organism evidence="14 15">
    <name type="scientific">Liquidambar formosana</name>
    <name type="common">Formosan gum</name>
    <dbReference type="NCBI Taxonomy" id="63359"/>
    <lineage>
        <taxon>Eukaryota</taxon>
        <taxon>Viridiplantae</taxon>
        <taxon>Streptophyta</taxon>
        <taxon>Embryophyta</taxon>
        <taxon>Tracheophyta</taxon>
        <taxon>Spermatophyta</taxon>
        <taxon>Magnoliopsida</taxon>
        <taxon>eudicotyledons</taxon>
        <taxon>Gunneridae</taxon>
        <taxon>Pentapetalae</taxon>
        <taxon>Saxifragales</taxon>
        <taxon>Altingiaceae</taxon>
        <taxon>Liquidambar</taxon>
    </lineage>
</organism>
<evidence type="ECO:0000259" key="12">
    <source>
        <dbReference type="Pfam" id="PF03828"/>
    </source>
</evidence>
<comment type="catalytic activity">
    <reaction evidence="10">
        <text>RNA(n) + UTP = RNA(n)-3'-uridine ribonucleotide + diphosphate</text>
        <dbReference type="Rhea" id="RHEA:14785"/>
        <dbReference type="Rhea" id="RHEA-COMP:14527"/>
        <dbReference type="Rhea" id="RHEA-COMP:17348"/>
        <dbReference type="ChEBI" id="CHEBI:33019"/>
        <dbReference type="ChEBI" id="CHEBI:46398"/>
        <dbReference type="ChEBI" id="CHEBI:140395"/>
        <dbReference type="ChEBI" id="CHEBI:173116"/>
        <dbReference type="EC" id="2.7.7.52"/>
    </reaction>
</comment>
<dbReference type="GO" id="GO:0050265">
    <property type="term" value="F:RNA uridylyltransferase activity"/>
    <property type="evidence" value="ECO:0007669"/>
    <property type="project" value="UniProtKB-EC"/>
</dbReference>
<evidence type="ECO:0000256" key="10">
    <source>
        <dbReference type="ARBA" id="ARBA00049105"/>
    </source>
</evidence>
<feature type="region of interest" description="Disordered" evidence="11">
    <location>
        <begin position="384"/>
        <end position="410"/>
    </location>
</feature>
<keyword evidence="7" id="KW-0808">Transferase</keyword>
<dbReference type="GO" id="GO:0061157">
    <property type="term" value="P:mRNA destabilization"/>
    <property type="evidence" value="ECO:0007669"/>
    <property type="project" value="UniProtKB-ARBA"/>
</dbReference>
<evidence type="ECO:0000256" key="11">
    <source>
        <dbReference type="SAM" id="MobiDB-lite"/>
    </source>
</evidence>
<evidence type="ECO:0000256" key="3">
    <source>
        <dbReference type="ARBA" id="ARBA00004496"/>
    </source>
</evidence>
<feature type="domain" description="PAP-associated" evidence="12">
    <location>
        <begin position="656"/>
        <end position="715"/>
    </location>
</feature>
<dbReference type="GO" id="GO:0000956">
    <property type="term" value="P:nuclear-transcribed mRNA catabolic process"/>
    <property type="evidence" value="ECO:0007669"/>
    <property type="project" value="UniProtKB-ARBA"/>
</dbReference>
<feature type="domain" description="Poly(A) RNA polymerase mitochondrial-like central palm" evidence="13">
    <location>
        <begin position="440"/>
        <end position="568"/>
    </location>
</feature>
<feature type="compositionally biased region" description="Polar residues" evidence="11">
    <location>
        <begin position="317"/>
        <end position="326"/>
    </location>
</feature>
<evidence type="ECO:0000256" key="4">
    <source>
        <dbReference type="ARBA" id="ARBA00008593"/>
    </source>
</evidence>
<dbReference type="GO" id="GO:0010628">
    <property type="term" value="P:positive regulation of gene expression"/>
    <property type="evidence" value="ECO:0007669"/>
    <property type="project" value="UniProtKB-ARBA"/>
</dbReference>
<dbReference type="Pfam" id="PF22600">
    <property type="entry name" value="MTPAP-like_central"/>
    <property type="match status" value="1"/>
</dbReference>
<comment type="caution">
    <text evidence="14">The sequence shown here is derived from an EMBL/GenBank/DDBJ whole genome shotgun (WGS) entry which is preliminary data.</text>
</comment>